<dbReference type="InterPro" id="IPR002937">
    <property type="entry name" value="Amino_oxidase"/>
</dbReference>
<name>A0A2W2CAZ9_9HYPH</name>
<gene>
    <name evidence="3" type="ORF">DK847_08565</name>
</gene>
<dbReference type="Gene3D" id="3.90.660.10">
    <property type="match status" value="1"/>
</dbReference>
<evidence type="ECO:0000256" key="1">
    <source>
        <dbReference type="SAM" id="MobiDB-lite"/>
    </source>
</evidence>
<accession>A0A2W2CAZ9</accession>
<protein>
    <submittedName>
        <fullName evidence="3">NAD/FAD-binding protein</fullName>
    </submittedName>
</protein>
<dbReference type="Gene3D" id="1.10.405.10">
    <property type="entry name" value="Guanine Nucleotide Dissociation Inhibitor, domain 1"/>
    <property type="match status" value="1"/>
</dbReference>
<dbReference type="Pfam" id="PF01593">
    <property type="entry name" value="Amino_oxidase"/>
    <property type="match status" value="1"/>
</dbReference>
<evidence type="ECO:0000313" key="3">
    <source>
        <dbReference type="EMBL" id="PZF77363.1"/>
    </source>
</evidence>
<dbReference type="PANTHER" id="PTHR42923">
    <property type="entry name" value="PROTOPORPHYRINOGEN OXIDASE"/>
    <property type="match status" value="1"/>
</dbReference>
<dbReference type="GO" id="GO:0016491">
    <property type="term" value="F:oxidoreductase activity"/>
    <property type="evidence" value="ECO:0007669"/>
    <property type="project" value="InterPro"/>
</dbReference>
<keyword evidence="4" id="KW-1185">Reference proteome</keyword>
<dbReference type="InterPro" id="IPR050464">
    <property type="entry name" value="Zeta_carotene_desat/Oxidored"/>
</dbReference>
<dbReference type="Proteomes" id="UP000248795">
    <property type="component" value="Unassembled WGS sequence"/>
</dbReference>
<proteinExistence type="predicted"/>
<dbReference type="PANTHER" id="PTHR42923:SF17">
    <property type="entry name" value="AMINE OXIDASE DOMAIN-CONTAINING PROTEIN"/>
    <property type="match status" value="1"/>
</dbReference>
<organism evidence="3 4">
    <name type="scientific">Aestuariivirga litoralis</name>
    <dbReference type="NCBI Taxonomy" id="2650924"/>
    <lineage>
        <taxon>Bacteria</taxon>
        <taxon>Pseudomonadati</taxon>
        <taxon>Pseudomonadota</taxon>
        <taxon>Alphaproteobacteria</taxon>
        <taxon>Hyphomicrobiales</taxon>
        <taxon>Aestuariivirgaceae</taxon>
        <taxon>Aestuariivirga</taxon>
    </lineage>
</organism>
<dbReference type="SUPFAM" id="SSF51905">
    <property type="entry name" value="FAD/NAD(P)-binding domain"/>
    <property type="match status" value="1"/>
</dbReference>
<reference evidence="4" key="1">
    <citation type="submission" date="2018-06" db="EMBL/GenBank/DDBJ databases">
        <title>Aestuariibacter litoralis strain KCTC 52945T.</title>
        <authorList>
            <person name="Li X."/>
            <person name="Salam N."/>
            <person name="Li J.-L."/>
            <person name="Chen Y.-M."/>
            <person name="Yang Z.-W."/>
            <person name="Zhang L.-Y."/>
            <person name="Han M.-X."/>
            <person name="Xiao M."/>
            <person name="Li W.-J."/>
        </authorList>
    </citation>
    <scope>NUCLEOTIDE SEQUENCE [LARGE SCALE GENOMIC DNA]</scope>
    <source>
        <strain evidence="4">KCTC 52945</strain>
    </source>
</reference>
<comment type="caution">
    <text evidence="3">The sequence shown here is derived from an EMBL/GenBank/DDBJ whole genome shotgun (WGS) entry which is preliminary data.</text>
</comment>
<feature type="region of interest" description="Disordered" evidence="1">
    <location>
        <begin position="430"/>
        <end position="450"/>
    </location>
</feature>
<evidence type="ECO:0000313" key="4">
    <source>
        <dbReference type="Proteomes" id="UP000248795"/>
    </source>
</evidence>
<dbReference type="AlphaFoldDB" id="A0A2W2CAZ9"/>
<dbReference type="Gene3D" id="3.50.50.60">
    <property type="entry name" value="FAD/NAD(P)-binding domain"/>
    <property type="match status" value="1"/>
</dbReference>
<dbReference type="EMBL" id="QKVK01000003">
    <property type="protein sequence ID" value="PZF77363.1"/>
    <property type="molecule type" value="Genomic_DNA"/>
</dbReference>
<evidence type="ECO:0000259" key="2">
    <source>
        <dbReference type="Pfam" id="PF01593"/>
    </source>
</evidence>
<feature type="domain" description="Amine oxidase" evidence="2">
    <location>
        <begin position="15"/>
        <end position="273"/>
    </location>
</feature>
<sequence>MAVRLRHIAVVGSGISGLSAAWLLSRTHRVTLIEADTRPGGHANTIDCDVHGAEVSVDTGFIVYNPPAYPNLTALFARLRVPTAPSNMSFSVSMGEGAYEYAGSGLAQLVGQPRNLLNAGHWQMLRDIPRFFKTALGKLSALSDDVTLGQFLAAEGYSDYFRDRHLLPMAGAIWSAAPGDMCDYPAKAFIRFFENHGLLKIRDRPQWRTVKGGSREYVSRVIRDGAFETRLRTPIAAIRRHASGVTLRAVNGEEQAFDDVVLACHADQALAMLADASPEERRLLSCFRYSQNRAVLHRDQRLMPRQRRLWASWNYLSGLPPHGTSASSVTYWMNKLQPLSVDVPLFVSLNPLTEPDMGKVLGEFDYAHPIFDPAAMAAQRQVWSIQGVQHTWFCGAYMGSGFHEDGIQSGLAVAERLGCLRRPWSVANESGRIHLGPQDPQVPALQVPAE</sequence>
<dbReference type="InterPro" id="IPR036188">
    <property type="entry name" value="FAD/NAD-bd_sf"/>
</dbReference>